<proteinExistence type="predicted"/>
<comment type="caution">
    <text evidence="1">The sequence shown here is derived from an EMBL/GenBank/DDBJ whole genome shotgun (WGS) entry which is preliminary data.</text>
</comment>
<evidence type="ECO:0000313" key="2">
    <source>
        <dbReference type="Proteomes" id="UP000636800"/>
    </source>
</evidence>
<organism evidence="1 2">
    <name type="scientific">Vanilla planifolia</name>
    <name type="common">Vanilla</name>
    <dbReference type="NCBI Taxonomy" id="51239"/>
    <lineage>
        <taxon>Eukaryota</taxon>
        <taxon>Viridiplantae</taxon>
        <taxon>Streptophyta</taxon>
        <taxon>Embryophyta</taxon>
        <taxon>Tracheophyta</taxon>
        <taxon>Spermatophyta</taxon>
        <taxon>Magnoliopsida</taxon>
        <taxon>Liliopsida</taxon>
        <taxon>Asparagales</taxon>
        <taxon>Orchidaceae</taxon>
        <taxon>Vanilloideae</taxon>
        <taxon>Vanilleae</taxon>
        <taxon>Vanilla</taxon>
    </lineage>
</organism>
<dbReference type="EMBL" id="JADCNL010000003">
    <property type="protein sequence ID" value="KAG0489253.1"/>
    <property type="molecule type" value="Genomic_DNA"/>
</dbReference>
<reference evidence="1 2" key="1">
    <citation type="journal article" date="2020" name="Nat. Food">
        <title>A phased Vanilla planifolia genome enables genetic improvement of flavour and production.</title>
        <authorList>
            <person name="Hasing T."/>
            <person name="Tang H."/>
            <person name="Brym M."/>
            <person name="Khazi F."/>
            <person name="Huang T."/>
            <person name="Chambers A.H."/>
        </authorList>
    </citation>
    <scope>NUCLEOTIDE SEQUENCE [LARGE SCALE GENOMIC DNA]</scope>
    <source>
        <tissue evidence="1">Leaf</tissue>
    </source>
</reference>
<keyword evidence="2" id="KW-1185">Reference proteome</keyword>
<dbReference type="Proteomes" id="UP000636800">
    <property type="component" value="Chromosome 3"/>
</dbReference>
<accession>A0A835RF13</accession>
<protein>
    <submittedName>
        <fullName evidence="1">Uncharacterized protein</fullName>
    </submittedName>
</protein>
<dbReference type="OrthoDB" id="206088at2759"/>
<dbReference type="AlphaFoldDB" id="A0A835RF13"/>
<sequence>MGSASLQEEKPSRMVWANGFLRNLSSLYTRVSAPGWFEGWSNDHLWERVKHPANLFQTGYRA</sequence>
<gene>
    <name evidence="1" type="ORF">HPP92_008064</name>
</gene>
<evidence type="ECO:0000313" key="1">
    <source>
        <dbReference type="EMBL" id="KAG0489253.1"/>
    </source>
</evidence>
<name>A0A835RF13_VANPL</name>